<evidence type="ECO:0000256" key="1">
    <source>
        <dbReference type="ARBA" id="ARBA00008068"/>
    </source>
</evidence>
<feature type="domain" description="GH3 C-terminal" evidence="4">
    <location>
        <begin position="432"/>
        <end position="550"/>
    </location>
</feature>
<organism evidence="5 6">
    <name type="scientific">Glycine soja</name>
    <name type="common">Wild soybean</name>
    <dbReference type="NCBI Taxonomy" id="3848"/>
    <lineage>
        <taxon>Eukaryota</taxon>
        <taxon>Viridiplantae</taxon>
        <taxon>Streptophyta</taxon>
        <taxon>Embryophyta</taxon>
        <taxon>Tracheophyta</taxon>
        <taxon>Spermatophyta</taxon>
        <taxon>Magnoliopsida</taxon>
        <taxon>eudicotyledons</taxon>
        <taxon>Gunneridae</taxon>
        <taxon>Pentapetalae</taxon>
        <taxon>rosids</taxon>
        <taxon>fabids</taxon>
        <taxon>Fabales</taxon>
        <taxon>Fabaceae</taxon>
        <taxon>Papilionoideae</taxon>
        <taxon>50 kb inversion clade</taxon>
        <taxon>NPAAA clade</taxon>
        <taxon>indigoferoid/millettioid clade</taxon>
        <taxon>Phaseoleae</taxon>
        <taxon>Glycine</taxon>
        <taxon>Glycine subgen. Soja</taxon>
    </lineage>
</organism>
<gene>
    <name evidence="5" type="ORF">D0Y65_002001</name>
</gene>
<proteinExistence type="inferred from homology"/>
<dbReference type="Pfam" id="PF23571">
    <property type="entry name" value="GH3_M"/>
    <property type="match status" value="1"/>
</dbReference>
<dbReference type="Proteomes" id="UP000289340">
    <property type="component" value="Chromosome 1"/>
</dbReference>
<sequence>MALQFIEQVTKNTDSVQERVLSEILTQNAETEYLKRFALNGATDRDTFKSKVPVVTYEDLQPDIERIANGDRSPILCAHPISEFLTSSGTSAGERKLMPTIHEEMDRRQLLYSLLMPVMNQYVSDLDKGKALHFLFIKAEAKTPGGLMARPVLTSYYKSEQFRKRPFDPYNVLTSPNEAILCPDSFQSMYTQMLCGLIMRHEVLRVGAVFASGLLRAIRFLQLNWEQLSHDILTGTLNPKITEPSIKERMSKILKPDPELAAFIKSECSGENWERIIVRIWPNTKYLDVIVTGAMAQYIPTLDYYSGGLPKPCTMYASSECFFGLNLKPMSEPSDVSYTILPNMGYFEFLPHDDSSPITLSKDSPPRLVELADVELGKYYELIITTYAGLCRYRVGDILQVTGFHNSDPQFRFVRRKNVLLSIDSDKTDEAELQKAVENASELLKEFNTSVAEYTSFADTKSIPGHYVIYWELMMKDSSHPPTNQVLNQCCLVMEESLNSVYRQGRVADNSIGPLEIRVVKNGTFEELMDYAISRGASINQYKVPRCVSFTPIMELLDSRVLSFHFSPAAPHWTPERRR</sequence>
<dbReference type="GO" id="GO:0016881">
    <property type="term" value="F:acid-amino acid ligase activity"/>
    <property type="evidence" value="ECO:0007669"/>
    <property type="project" value="TreeGrafter"/>
</dbReference>
<name>A0A445M5B2_GLYSO</name>
<dbReference type="Gramene" id="XM_028388305.1">
    <property type="protein sequence ID" value="XP_028244106.1"/>
    <property type="gene ID" value="LOC114422100"/>
</dbReference>
<comment type="similarity">
    <text evidence="1">Belongs to the IAA-amido conjugating enzyme family.</text>
</comment>
<dbReference type="Pfam" id="PF23572">
    <property type="entry name" value="GH3_C"/>
    <property type="match status" value="1"/>
</dbReference>
<evidence type="ECO:0000256" key="2">
    <source>
        <dbReference type="ARBA" id="ARBA00022598"/>
    </source>
</evidence>
<dbReference type="InterPro" id="IPR004993">
    <property type="entry name" value="GH3"/>
</dbReference>
<dbReference type="InterPro" id="IPR055378">
    <property type="entry name" value="GH3_C"/>
</dbReference>
<dbReference type="Pfam" id="PF03321">
    <property type="entry name" value="GH3"/>
    <property type="match status" value="1"/>
</dbReference>
<keyword evidence="2" id="KW-0436">Ligase</keyword>
<accession>A0A445M5B2</accession>
<dbReference type="AlphaFoldDB" id="A0A445M5B2"/>
<evidence type="ECO:0000259" key="3">
    <source>
        <dbReference type="Pfam" id="PF23571"/>
    </source>
</evidence>
<dbReference type="EMBL" id="QZWG01000001">
    <property type="protein sequence ID" value="RZC30740.1"/>
    <property type="molecule type" value="Genomic_DNA"/>
</dbReference>
<evidence type="ECO:0000313" key="5">
    <source>
        <dbReference type="EMBL" id="RZC30740.1"/>
    </source>
</evidence>
<feature type="domain" description="GH3 middle" evidence="3">
    <location>
        <begin position="338"/>
        <end position="416"/>
    </location>
</feature>
<keyword evidence="6" id="KW-1185">Reference proteome</keyword>
<dbReference type="GO" id="GO:0005737">
    <property type="term" value="C:cytoplasm"/>
    <property type="evidence" value="ECO:0007669"/>
    <property type="project" value="TreeGrafter"/>
</dbReference>
<dbReference type="InterPro" id="IPR055377">
    <property type="entry name" value="GH3_M"/>
</dbReference>
<dbReference type="PANTHER" id="PTHR31901">
    <property type="entry name" value="GH3 DOMAIN-CONTAINING PROTEIN"/>
    <property type="match status" value="1"/>
</dbReference>
<evidence type="ECO:0000313" key="6">
    <source>
        <dbReference type="Proteomes" id="UP000289340"/>
    </source>
</evidence>
<protein>
    <submittedName>
        <fullName evidence="5">Putative indole-3-acetic acid-amido synthetase GH3.1</fullName>
    </submittedName>
</protein>
<dbReference type="PANTHER" id="PTHR31901:SF7">
    <property type="entry name" value="INDOLE-3-ACETIC ACID-AMIDO SYNTHETASE GH3.2-RELATED"/>
    <property type="match status" value="1"/>
</dbReference>
<comment type="caution">
    <text evidence="5">The sequence shown here is derived from an EMBL/GenBank/DDBJ whole genome shotgun (WGS) entry which is preliminary data.</text>
</comment>
<reference evidence="5 6" key="1">
    <citation type="submission" date="2018-09" db="EMBL/GenBank/DDBJ databases">
        <title>A high-quality reference genome of wild soybean provides a powerful tool to mine soybean genomes.</title>
        <authorList>
            <person name="Xie M."/>
            <person name="Chung C.Y.L."/>
            <person name="Li M.-W."/>
            <person name="Wong F.-L."/>
            <person name="Chan T.-F."/>
            <person name="Lam H.-M."/>
        </authorList>
    </citation>
    <scope>NUCLEOTIDE SEQUENCE [LARGE SCALE GENOMIC DNA]</scope>
    <source>
        <strain evidence="6">cv. W05</strain>
        <tissue evidence="5">Hypocotyl of etiolated seedlings</tissue>
    </source>
</reference>
<evidence type="ECO:0000259" key="4">
    <source>
        <dbReference type="Pfam" id="PF23572"/>
    </source>
</evidence>